<sequence>MRLSRICKVRCPTRVPVPIILSCRNWTSMGDCCLSMRRVSPSIARIGMCYYWNQWEARQRGDDALDIWLLLWLIRMLCLSIRAIFKESF</sequence>
<accession>A0A1L9R4Y8</accession>
<dbReference type="RefSeq" id="XP_040683624.1">
    <property type="nucleotide sequence ID" value="XM_040833353.1"/>
</dbReference>
<keyword evidence="1" id="KW-1133">Transmembrane helix</keyword>
<name>A0A1L9R4Y8_ASPWE</name>
<keyword evidence="1" id="KW-0812">Transmembrane</keyword>
<keyword evidence="1" id="KW-0472">Membrane</keyword>
<dbReference type="VEuPathDB" id="FungiDB:ASPWEDRAFT_300079"/>
<dbReference type="EMBL" id="KV878218">
    <property type="protein sequence ID" value="OJJ29947.1"/>
    <property type="molecule type" value="Genomic_DNA"/>
</dbReference>
<evidence type="ECO:0000313" key="2">
    <source>
        <dbReference type="EMBL" id="OJJ29947.1"/>
    </source>
</evidence>
<reference evidence="3" key="1">
    <citation type="journal article" date="2017" name="Genome Biol.">
        <title>Comparative genomics reveals high biological diversity and specific adaptations in the industrially and medically important fungal genus Aspergillus.</title>
        <authorList>
            <person name="de Vries R.P."/>
            <person name="Riley R."/>
            <person name="Wiebenga A."/>
            <person name="Aguilar-Osorio G."/>
            <person name="Amillis S."/>
            <person name="Uchima C.A."/>
            <person name="Anderluh G."/>
            <person name="Asadollahi M."/>
            <person name="Askin M."/>
            <person name="Barry K."/>
            <person name="Battaglia E."/>
            <person name="Bayram O."/>
            <person name="Benocci T."/>
            <person name="Braus-Stromeyer S.A."/>
            <person name="Caldana C."/>
            <person name="Canovas D."/>
            <person name="Cerqueira G.C."/>
            <person name="Chen F."/>
            <person name="Chen W."/>
            <person name="Choi C."/>
            <person name="Clum A."/>
            <person name="Dos Santos R.A."/>
            <person name="Damasio A.R."/>
            <person name="Diallinas G."/>
            <person name="Emri T."/>
            <person name="Fekete E."/>
            <person name="Flipphi M."/>
            <person name="Freyberg S."/>
            <person name="Gallo A."/>
            <person name="Gournas C."/>
            <person name="Habgood R."/>
            <person name="Hainaut M."/>
            <person name="Harispe M.L."/>
            <person name="Henrissat B."/>
            <person name="Hilden K.S."/>
            <person name="Hope R."/>
            <person name="Hossain A."/>
            <person name="Karabika E."/>
            <person name="Karaffa L."/>
            <person name="Karanyi Z."/>
            <person name="Krasevec N."/>
            <person name="Kuo A."/>
            <person name="Kusch H."/>
            <person name="LaButti K."/>
            <person name="Lagendijk E.L."/>
            <person name="Lapidus A."/>
            <person name="Levasseur A."/>
            <person name="Lindquist E."/>
            <person name="Lipzen A."/>
            <person name="Logrieco A.F."/>
            <person name="MacCabe A."/>
            <person name="Maekelae M.R."/>
            <person name="Malavazi I."/>
            <person name="Melin P."/>
            <person name="Meyer V."/>
            <person name="Mielnichuk N."/>
            <person name="Miskei M."/>
            <person name="Molnar A.P."/>
            <person name="Mule G."/>
            <person name="Ngan C.Y."/>
            <person name="Orejas M."/>
            <person name="Orosz E."/>
            <person name="Ouedraogo J.P."/>
            <person name="Overkamp K.M."/>
            <person name="Park H.-S."/>
            <person name="Perrone G."/>
            <person name="Piumi F."/>
            <person name="Punt P.J."/>
            <person name="Ram A.F."/>
            <person name="Ramon A."/>
            <person name="Rauscher S."/>
            <person name="Record E."/>
            <person name="Riano-Pachon D.M."/>
            <person name="Robert V."/>
            <person name="Roehrig J."/>
            <person name="Ruller R."/>
            <person name="Salamov A."/>
            <person name="Salih N.S."/>
            <person name="Samson R.A."/>
            <person name="Sandor E."/>
            <person name="Sanguinetti M."/>
            <person name="Schuetze T."/>
            <person name="Sepcic K."/>
            <person name="Shelest E."/>
            <person name="Sherlock G."/>
            <person name="Sophianopoulou V."/>
            <person name="Squina F.M."/>
            <person name="Sun H."/>
            <person name="Susca A."/>
            <person name="Todd R.B."/>
            <person name="Tsang A."/>
            <person name="Unkles S.E."/>
            <person name="van de Wiele N."/>
            <person name="van Rossen-Uffink D."/>
            <person name="Oliveira J.V."/>
            <person name="Vesth T.C."/>
            <person name="Visser J."/>
            <person name="Yu J.-H."/>
            <person name="Zhou M."/>
            <person name="Andersen M.R."/>
            <person name="Archer D.B."/>
            <person name="Baker S.E."/>
            <person name="Benoit I."/>
            <person name="Brakhage A.A."/>
            <person name="Braus G.H."/>
            <person name="Fischer R."/>
            <person name="Frisvad J.C."/>
            <person name="Goldman G.H."/>
            <person name="Houbraken J."/>
            <person name="Oakley B."/>
            <person name="Pocsi I."/>
            <person name="Scazzocchio C."/>
            <person name="Seiboth B."/>
            <person name="vanKuyk P.A."/>
            <person name="Wortman J."/>
            <person name="Dyer P.S."/>
            <person name="Grigoriev I.V."/>
        </authorList>
    </citation>
    <scope>NUCLEOTIDE SEQUENCE [LARGE SCALE GENOMIC DNA]</scope>
    <source>
        <strain evidence="3">DTO 134E9</strain>
    </source>
</reference>
<evidence type="ECO:0000313" key="3">
    <source>
        <dbReference type="Proteomes" id="UP000184383"/>
    </source>
</evidence>
<dbReference type="Proteomes" id="UP000184383">
    <property type="component" value="Unassembled WGS sequence"/>
</dbReference>
<gene>
    <name evidence="2" type="ORF">ASPWEDRAFT_300079</name>
</gene>
<evidence type="ECO:0000256" key="1">
    <source>
        <dbReference type="SAM" id="Phobius"/>
    </source>
</evidence>
<proteinExistence type="predicted"/>
<protein>
    <submittedName>
        <fullName evidence="2">Uncharacterized protein</fullName>
    </submittedName>
</protein>
<dbReference type="GeneID" id="63749201"/>
<keyword evidence="3" id="KW-1185">Reference proteome</keyword>
<dbReference type="AlphaFoldDB" id="A0A1L9R4Y8"/>
<organism evidence="2 3">
    <name type="scientific">Aspergillus wentii DTO 134E9</name>
    <dbReference type="NCBI Taxonomy" id="1073089"/>
    <lineage>
        <taxon>Eukaryota</taxon>
        <taxon>Fungi</taxon>
        <taxon>Dikarya</taxon>
        <taxon>Ascomycota</taxon>
        <taxon>Pezizomycotina</taxon>
        <taxon>Eurotiomycetes</taxon>
        <taxon>Eurotiomycetidae</taxon>
        <taxon>Eurotiales</taxon>
        <taxon>Aspergillaceae</taxon>
        <taxon>Aspergillus</taxon>
        <taxon>Aspergillus subgen. Cremei</taxon>
    </lineage>
</organism>
<feature type="transmembrane region" description="Helical" evidence="1">
    <location>
        <begin position="67"/>
        <end position="85"/>
    </location>
</feature>